<keyword evidence="2 4" id="KW-0378">Hydrolase</keyword>
<dbReference type="RefSeq" id="WP_177057936.1">
    <property type="nucleotide sequence ID" value="NZ_JACAPS010000015.1"/>
</dbReference>
<reference evidence="4 5" key="1">
    <citation type="submission" date="2020-04" db="EMBL/GenBank/DDBJ databases">
        <title>Molecular characterization of pseudomonads from Agaricus bisporus reveal novel blotch 2 pathogens in Western Europe.</title>
        <authorList>
            <person name="Taparia T."/>
            <person name="Krijger M."/>
            <person name="Haynes E."/>
            <person name="Elpinstone J.G."/>
            <person name="Noble R."/>
            <person name="Van Der Wolf J."/>
        </authorList>
    </citation>
    <scope>NUCLEOTIDE SEQUENCE [LARGE SCALE GENOMIC DNA]</scope>
    <source>
        <strain evidence="4 5">IPO3737</strain>
    </source>
</reference>
<evidence type="ECO:0000256" key="2">
    <source>
        <dbReference type="ARBA" id="ARBA00022801"/>
    </source>
</evidence>
<evidence type="ECO:0000259" key="3">
    <source>
        <dbReference type="Pfam" id="PF07859"/>
    </source>
</evidence>
<dbReference type="AlphaFoldDB" id="A0A7Y8CNA7"/>
<dbReference type="Proteomes" id="UP000520592">
    <property type="component" value="Unassembled WGS sequence"/>
</dbReference>
<dbReference type="InterPro" id="IPR029058">
    <property type="entry name" value="AB_hydrolase_fold"/>
</dbReference>
<organism evidence="4 5">
    <name type="scientific">Pseudomonas gingeri</name>
    <dbReference type="NCBI Taxonomy" id="117681"/>
    <lineage>
        <taxon>Bacteria</taxon>
        <taxon>Pseudomonadati</taxon>
        <taxon>Pseudomonadota</taxon>
        <taxon>Gammaproteobacteria</taxon>
        <taxon>Pseudomonadales</taxon>
        <taxon>Pseudomonadaceae</taxon>
        <taxon>Pseudomonas</taxon>
    </lineage>
</organism>
<sequence length="319" mass="34060">MAFTPLVQARLDAWVASAADFGPFLLGQETTTTLDQQRQAYEQVLSSHPIPEGVTTHAIDMGGIPGAVVIPDGLQGERILFYIHGGGYVGGSPKGYLGLAGHFAKLLGARVYLPDYRLAPEHPFPIPIDDTLAAYRWLLEQGNDPRSIVFSGDSAGGAMVVSVMVKARNAGLPLPAGGAALSPWANLAHTGASIDNRDGLDPQASRLGLTLLAKAFLNGALPTDPDASPVFADVRGLPPILVQIGENEVMLSDAMRLATHLGENRVRVSLEVWPQMFHVWHLFAAILPQGMQALENAALFLDQAIRDQALVTQALPSNW</sequence>
<comment type="caution">
    <text evidence="4">The sequence shown here is derived from an EMBL/GenBank/DDBJ whole genome shotgun (WGS) entry which is preliminary data.</text>
</comment>
<feature type="domain" description="Alpha/beta hydrolase fold-3" evidence="3">
    <location>
        <begin position="80"/>
        <end position="281"/>
    </location>
</feature>
<dbReference type="InterPro" id="IPR050300">
    <property type="entry name" value="GDXG_lipolytic_enzyme"/>
</dbReference>
<dbReference type="InterPro" id="IPR013094">
    <property type="entry name" value="AB_hydrolase_3"/>
</dbReference>
<dbReference type="Pfam" id="PF07859">
    <property type="entry name" value="Abhydrolase_3"/>
    <property type="match status" value="1"/>
</dbReference>
<dbReference type="PANTHER" id="PTHR48081">
    <property type="entry name" value="AB HYDROLASE SUPERFAMILY PROTEIN C4A8.06C"/>
    <property type="match status" value="1"/>
</dbReference>
<evidence type="ECO:0000313" key="4">
    <source>
        <dbReference type="EMBL" id="NWC36575.1"/>
    </source>
</evidence>
<accession>A0A7Y8CNA7</accession>
<dbReference type="PANTHER" id="PTHR48081:SF30">
    <property type="entry name" value="ACETYL-HYDROLASE LIPR-RELATED"/>
    <property type="match status" value="1"/>
</dbReference>
<name>A0A7Y8CNA7_9PSED</name>
<dbReference type="EMBL" id="JACAQD010000043">
    <property type="protein sequence ID" value="NWC36575.1"/>
    <property type="molecule type" value="Genomic_DNA"/>
</dbReference>
<proteinExistence type="inferred from homology"/>
<dbReference type="Gene3D" id="3.40.50.1820">
    <property type="entry name" value="alpha/beta hydrolase"/>
    <property type="match status" value="1"/>
</dbReference>
<evidence type="ECO:0000313" key="5">
    <source>
        <dbReference type="Proteomes" id="UP000520592"/>
    </source>
</evidence>
<protein>
    <submittedName>
        <fullName evidence="4">Alpha/beta hydrolase</fullName>
    </submittedName>
</protein>
<gene>
    <name evidence="4" type="ORF">HX876_29850</name>
</gene>
<dbReference type="SUPFAM" id="SSF53474">
    <property type="entry name" value="alpha/beta-Hydrolases"/>
    <property type="match status" value="1"/>
</dbReference>
<evidence type="ECO:0000256" key="1">
    <source>
        <dbReference type="ARBA" id="ARBA00010515"/>
    </source>
</evidence>
<comment type="similarity">
    <text evidence="1">Belongs to the 'GDXG' lipolytic enzyme family.</text>
</comment>
<dbReference type="GO" id="GO:0004806">
    <property type="term" value="F:triacylglycerol lipase activity"/>
    <property type="evidence" value="ECO:0007669"/>
    <property type="project" value="TreeGrafter"/>
</dbReference>